<evidence type="ECO:0000313" key="1">
    <source>
        <dbReference type="EMBL" id="BAB54877.1"/>
    </source>
</evidence>
<sequence length="69" mass="7401">MRLEHGLHAKRVGEPQAEGRLAIGFGDAFVLRQANHPALGALKQMLVVALPIMFPANWQNSIVDVGNGA</sequence>
<accession>Q98NX8</accession>
<geneLocation type="plasmid" evidence="1 2">
    <name>pMLb</name>
</geneLocation>
<name>Q98NX8_RHILO</name>
<dbReference type="Proteomes" id="UP000000552">
    <property type="component" value="Plasmid pMLb"/>
</dbReference>
<dbReference type="AlphaFoldDB" id="Q98NX8"/>
<organism evidence="1 2">
    <name type="scientific">Mesorhizobium japonicum (strain LMG 29417 / CECT 9101 / MAFF 303099)</name>
    <name type="common">Mesorhizobium loti (strain MAFF 303099)</name>
    <dbReference type="NCBI Taxonomy" id="266835"/>
    <lineage>
        <taxon>Bacteria</taxon>
        <taxon>Pseudomonadati</taxon>
        <taxon>Pseudomonadota</taxon>
        <taxon>Alphaproteobacteria</taxon>
        <taxon>Hyphomicrobiales</taxon>
        <taxon>Phyllobacteriaceae</taxon>
        <taxon>Mesorhizobium</taxon>
    </lineage>
</organism>
<dbReference type="HOGENOM" id="CLU_2773068_0_0_5"/>
<evidence type="ECO:0000313" key="2">
    <source>
        <dbReference type="Proteomes" id="UP000000552"/>
    </source>
</evidence>
<proteinExistence type="predicted"/>
<reference evidence="1 2" key="1">
    <citation type="journal article" date="2000" name="DNA Res.">
        <title>Complete genome structure of the nitrogen-fixing symbiotic bacterium Mesorhizobium loti.</title>
        <authorList>
            <person name="Kaneko T."/>
            <person name="Nakamura Y."/>
            <person name="Sato S."/>
            <person name="Asamizu E."/>
            <person name="Kato T."/>
            <person name="Sasamoto S."/>
            <person name="Watanabe A."/>
            <person name="Idesawa K."/>
            <person name="Ishikawa A."/>
            <person name="Kawashima K."/>
            <person name="Kimura T."/>
            <person name="Kishida Y."/>
            <person name="Kiyokawa C."/>
            <person name="Kohara M."/>
            <person name="Matsumoto M."/>
            <person name="Matsuno A."/>
            <person name="Mochizuki Y."/>
            <person name="Nakayama S."/>
            <person name="Nakazaki N."/>
            <person name="Shimpo S."/>
            <person name="Sugimoto M."/>
            <person name="Takeuchi C."/>
            <person name="Yamada M."/>
            <person name="Tabata S."/>
        </authorList>
    </citation>
    <scope>NUCLEOTIDE SEQUENCE [LARGE SCALE GENOMIC DNA]</scope>
    <source>
        <strain evidence="2">LMG 29417 / CECT 9101 / MAFF 303099</strain>
        <plasmid evidence="1 2">pMLb</plasmid>
    </source>
</reference>
<gene>
    <name evidence="1" type="ordered locus">msr9764</name>
</gene>
<dbReference type="KEGG" id="mlo:msr9764"/>
<keyword evidence="1" id="KW-0614">Plasmid</keyword>
<dbReference type="EMBL" id="AP003017">
    <property type="protein sequence ID" value="BAB54877.1"/>
    <property type="molecule type" value="Genomic_DNA"/>
</dbReference>
<protein>
    <submittedName>
        <fullName evidence="1">Msr9764 protein</fullName>
    </submittedName>
</protein>